<feature type="repeat" description="TPR" evidence="3">
    <location>
        <begin position="426"/>
        <end position="459"/>
    </location>
</feature>
<evidence type="ECO:0000313" key="9">
    <source>
        <dbReference type="Proteomes" id="UP000887013"/>
    </source>
</evidence>
<evidence type="ECO:0000256" key="1">
    <source>
        <dbReference type="ARBA" id="ARBA00022884"/>
    </source>
</evidence>
<keyword evidence="9" id="KW-1185">Reference proteome</keyword>
<dbReference type="PROSITE" id="PS50102">
    <property type="entry name" value="RRM"/>
    <property type="match status" value="1"/>
</dbReference>
<evidence type="ECO:0000256" key="4">
    <source>
        <dbReference type="PROSITE-ProRule" id="PRU00723"/>
    </source>
</evidence>
<dbReference type="Pfam" id="PF13181">
    <property type="entry name" value="TPR_8"/>
    <property type="match status" value="1"/>
</dbReference>
<evidence type="ECO:0000256" key="3">
    <source>
        <dbReference type="PROSITE-ProRule" id="PRU00339"/>
    </source>
</evidence>
<feature type="compositionally biased region" description="Low complexity" evidence="5">
    <location>
        <begin position="355"/>
        <end position="364"/>
    </location>
</feature>
<dbReference type="OrthoDB" id="2017782at2759"/>
<feature type="domain" description="RRM" evidence="6">
    <location>
        <begin position="622"/>
        <end position="694"/>
    </location>
</feature>
<dbReference type="PROSITE" id="PS50005">
    <property type="entry name" value="TPR"/>
    <property type="match status" value="1"/>
</dbReference>
<dbReference type="SUPFAM" id="SSF46565">
    <property type="entry name" value="Chaperone J-domain"/>
    <property type="match status" value="1"/>
</dbReference>
<dbReference type="Pfam" id="PF13432">
    <property type="entry name" value="TPR_16"/>
    <property type="match status" value="1"/>
</dbReference>
<dbReference type="InterPro" id="IPR000571">
    <property type="entry name" value="Znf_CCCH"/>
</dbReference>
<dbReference type="InterPro" id="IPR000504">
    <property type="entry name" value="RRM_dom"/>
</dbReference>
<comment type="caution">
    <text evidence="8">The sequence shown here is derived from an EMBL/GenBank/DDBJ whole genome shotgun (WGS) entry which is preliminary data.</text>
</comment>
<keyword evidence="1 2" id="KW-0694">RNA-binding</keyword>
<evidence type="ECO:0000259" key="7">
    <source>
        <dbReference type="PROSITE" id="PS50103"/>
    </source>
</evidence>
<dbReference type="InterPro" id="IPR019734">
    <property type="entry name" value="TPR_rpt"/>
</dbReference>
<accession>A0A8X6PJ81</accession>
<organism evidence="8 9">
    <name type="scientific">Nephila pilipes</name>
    <name type="common">Giant wood spider</name>
    <name type="synonym">Nephila maculata</name>
    <dbReference type="NCBI Taxonomy" id="299642"/>
    <lineage>
        <taxon>Eukaryota</taxon>
        <taxon>Metazoa</taxon>
        <taxon>Ecdysozoa</taxon>
        <taxon>Arthropoda</taxon>
        <taxon>Chelicerata</taxon>
        <taxon>Arachnida</taxon>
        <taxon>Araneae</taxon>
        <taxon>Araneomorphae</taxon>
        <taxon>Entelegynae</taxon>
        <taxon>Araneoidea</taxon>
        <taxon>Nephilidae</taxon>
        <taxon>Nephila</taxon>
    </lineage>
</organism>
<feature type="region of interest" description="Disordered" evidence="5">
    <location>
        <begin position="139"/>
        <end position="196"/>
    </location>
</feature>
<feature type="zinc finger region" description="C3H1-type" evidence="4">
    <location>
        <begin position="725"/>
        <end position="752"/>
    </location>
</feature>
<dbReference type="SMART" id="SM00360">
    <property type="entry name" value="RRM"/>
    <property type="match status" value="1"/>
</dbReference>
<dbReference type="InterPro" id="IPR011990">
    <property type="entry name" value="TPR-like_helical_dom_sf"/>
</dbReference>
<dbReference type="SUPFAM" id="SSF54928">
    <property type="entry name" value="RNA-binding domain, RBD"/>
    <property type="match status" value="1"/>
</dbReference>
<protein>
    <submittedName>
        <fullName evidence="8">Tetratricopeptide repeat protein 31</fullName>
    </submittedName>
</protein>
<feature type="region of interest" description="Disordered" evidence="5">
    <location>
        <begin position="212"/>
        <end position="231"/>
    </location>
</feature>
<keyword evidence="4" id="KW-0479">Metal-binding</keyword>
<keyword evidence="3" id="KW-0802">TPR repeat</keyword>
<gene>
    <name evidence="8" type="primary">TTC31</name>
    <name evidence="8" type="ORF">NPIL_153532</name>
</gene>
<dbReference type="InterPro" id="IPR036869">
    <property type="entry name" value="J_dom_sf"/>
</dbReference>
<dbReference type="InterPro" id="IPR012677">
    <property type="entry name" value="Nucleotide-bd_a/b_plait_sf"/>
</dbReference>
<name>A0A8X6PJ81_NEPPI</name>
<dbReference type="Gene3D" id="1.25.40.10">
    <property type="entry name" value="Tetratricopeptide repeat domain"/>
    <property type="match status" value="1"/>
</dbReference>
<dbReference type="GO" id="GO:0008270">
    <property type="term" value="F:zinc ion binding"/>
    <property type="evidence" value="ECO:0007669"/>
    <property type="project" value="UniProtKB-KW"/>
</dbReference>
<reference evidence="8" key="1">
    <citation type="submission" date="2020-08" db="EMBL/GenBank/DDBJ databases">
        <title>Multicomponent nature underlies the extraordinary mechanical properties of spider dragline silk.</title>
        <authorList>
            <person name="Kono N."/>
            <person name="Nakamura H."/>
            <person name="Mori M."/>
            <person name="Yoshida Y."/>
            <person name="Ohtoshi R."/>
            <person name="Malay A.D."/>
            <person name="Moran D.A.P."/>
            <person name="Tomita M."/>
            <person name="Numata K."/>
            <person name="Arakawa K."/>
        </authorList>
    </citation>
    <scope>NUCLEOTIDE SEQUENCE</scope>
</reference>
<evidence type="ECO:0000313" key="8">
    <source>
        <dbReference type="EMBL" id="GFT73950.1"/>
    </source>
</evidence>
<dbReference type="PANTHER" id="PTHR47678">
    <property type="entry name" value="TETRATRICOPEPTIDE REPEAT PROTEIN 31"/>
    <property type="match status" value="1"/>
</dbReference>
<feature type="compositionally biased region" description="Basic and acidic residues" evidence="5">
    <location>
        <begin position="154"/>
        <end position="178"/>
    </location>
</feature>
<feature type="region of interest" description="Disordered" evidence="5">
    <location>
        <begin position="355"/>
        <end position="380"/>
    </location>
</feature>
<dbReference type="AlphaFoldDB" id="A0A8X6PJ81"/>
<evidence type="ECO:0000256" key="2">
    <source>
        <dbReference type="PROSITE-ProRule" id="PRU00176"/>
    </source>
</evidence>
<dbReference type="GO" id="GO:0003723">
    <property type="term" value="F:RNA binding"/>
    <property type="evidence" value="ECO:0007669"/>
    <property type="project" value="UniProtKB-UniRule"/>
</dbReference>
<dbReference type="InterPro" id="IPR035979">
    <property type="entry name" value="RBD_domain_sf"/>
</dbReference>
<dbReference type="Proteomes" id="UP000887013">
    <property type="component" value="Unassembled WGS sequence"/>
</dbReference>
<dbReference type="SUPFAM" id="SSF48452">
    <property type="entry name" value="TPR-like"/>
    <property type="match status" value="1"/>
</dbReference>
<dbReference type="PROSITE" id="PS50103">
    <property type="entry name" value="ZF_C3H1"/>
    <property type="match status" value="1"/>
</dbReference>
<sequence length="764" mass="84695">MEYLGFLRSSVTEREDKINIAEIVLIVVSIFLVASCHTRVKVMPLTRDDALDILGLPTFATVDDILLRYKVLSLMWYPENHLNPEFAIQEFSNVNEAAVKLIFPEKTLPRNLSLPEMYGFFQYIFFGNRDREGECDYASDENSEASATVEDADIEKQETQAEDKASELLLEEEREKTKAEKRKARKKKRKERKKLEKLEKETSIKMVDSSCNTTLTGTSTRSSIAAPSSKETSIKMVDSSCNTMLTGTSARSSIAAPSSKETSIKMVDSSCNTTFPGTSTTSIAAPSSKSTATSSKSTATSSKSTATSSKSTATSSKSTATSSKSTAYVSTSTTYASTSTVSASTSTISTSISTAATNTTSTKSSKQKKVQETVSSESEEDLDTSSAFVSVIARKHRKHHDLELKGDHFSGSSLPKEDHHSVVLRSRQLALRGNEMANLGHFSEAAELFTEAIKLDPSDHRFYGNRSYCFDRLNLFEKALKDADKAIALSPVWPKGYFRRGRALLGLKKYADAEQCFVEVMKRDNDCVDAITELRKAKILQIMEKGYSKDNAEAAISNYSTVAEALGSLQINRMPRVSVKDDVDIFVSDDDSDISWKCIQKPKPSLQPYDIKMDPNNPEGHNSLWIGNVQSDVTERKLSIMFGKYGELVNVKLMPEKFCAFVNYKLKSSPGKAMKAYQNYELSGAKLVIRFPNLPGETPVKKKPAQGNKKGIKIAASQEKKLMGPVNGNECYFWRTTGCVHGDQCRYQHVKEHKGIDKKSWHVV</sequence>
<keyword evidence="4" id="KW-0863">Zinc-finger</keyword>
<feature type="domain" description="C3H1-type" evidence="7">
    <location>
        <begin position="725"/>
        <end position="752"/>
    </location>
</feature>
<dbReference type="SMART" id="SM00028">
    <property type="entry name" value="TPR"/>
    <property type="match status" value="3"/>
</dbReference>
<dbReference type="Gene3D" id="3.30.70.330">
    <property type="match status" value="1"/>
</dbReference>
<evidence type="ECO:0000256" key="5">
    <source>
        <dbReference type="SAM" id="MobiDB-lite"/>
    </source>
</evidence>
<feature type="region of interest" description="Disordered" evidence="5">
    <location>
        <begin position="275"/>
        <end position="323"/>
    </location>
</feature>
<feature type="compositionally biased region" description="Low complexity" evidence="5">
    <location>
        <begin position="278"/>
        <end position="323"/>
    </location>
</feature>
<proteinExistence type="predicted"/>
<evidence type="ECO:0000259" key="6">
    <source>
        <dbReference type="PROSITE" id="PS50102"/>
    </source>
</evidence>
<dbReference type="Pfam" id="PF00076">
    <property type="entry name" value="RRM_1"/>
    <property type="match status" value="1"/>
</dbReference>
<keyword evidence="4" id="KW-0862">Zinc</keyword>
<dbReference type="PANTHER" id="PTHR47678:SF4">
    <property type="entry name" value="SHOCK PROTEIN 70 (HSP70)-INTERACTING PROTEIN, PUTATIVE-RELATED"/>
    <property type="match status" value="1"/>
</dbReference>
<feature type="compositionally biased region" description="Basic residues" evidence="5">
    <location>
        <begin position="179"/>
        <end position="192"/>
    </location>
</feature>
<dbReference type="EMBL" id="BMAW01021644">
    <property type="protein sequence ID" value="GFT73950.1"/>
    <property type="molecule type" value="Genomic_DNA"/>
</dbReference>